<evidence type="ECO:0000313" key="1">
    <source>
        <dbReference type="EMBL" id="AGO83546.1"/>
    </source>
</evidence>
<dbReference type="KEGG" id="vg:16605333"/>
<proteinExistence type="predicted"/>
<dbReference type="Proteomes" id="UP000204584">
    <property type="component" value="Segment"/>
</dbReference>
<name>S4VVV5_9VIRU</name>
<keyword evidence="2" id="KW-1185">Reference proteome</keyword>
<organism evidence="1 2">
    <name type="scientific">Pandoravirus salinus</name>
    <dbReference type="NCBI Taxonomy" id="1349410"/>
    <lineage>
        <taxon>Viruses</taxon>
        <taxon>Pandoravirus</taxon>
    </lineage>
</organism>
<evidence type="ECO:0000313" key="2">
    <source>
        <dbReference type="Proteomes" id="UP000204584"/>
    </source>
</evidence>
<dbReference type="GeneID" id="16605333"/>
<sequence length="145" mass="15672">MHRASRIAAARHSSHRAWKADLAWACTNYRYRLGEAPTQMTENGACPEARQASCACDVVSDPLQQHQQQQPTETTTIVTGRCEASSESLFGLFMSATTAGAMLGIESHPVAAAIFGASCGAFVINLLEIPYVKRTSVTTRPVPFE</sequence>
<protein>
    <submittedName>
        <fullName evidence="1">Uncharacterized protein</fullName>
    </submittedName>
</protein>
<dbReference type="RefSeq" id="YP_008436608.1">
    <property type="nucleotide sequence ID" value="NC_022098.1"/>
</dbReference>
<dbReference type="EMBL" id="KC977571">
    <property type="protein sequence ID" value="AGO83546.1"/>
    <property type="molecule type" value="Genomic_DNA"/>
</dbReference>
<reference evidence="1 2" key="1">
    <citation type="journal article" date="2013" name="Science">
        <title>Pandoraviruses: amoeba viruses with genomes up to 2.5 Mb reaching that of parasitic eukaryotes.</title>
        <authorList>
            <person name="Philippe N."/>
            <person name="Legendre M."/>
            <person name="Doutre G."/>
            <person name="Coute Y."/>
            <person name="Poirot O."/>
            <person name="Lescot M."/>
            <person name="Arslan D."/>
            <person name="Seltzer V."/>
            <person name="Bertaux L."/>
            <person name="Bruley C."/>
            <person name="Garin J."/>
            <person name="Claverie J.M."/>
            <person name="Abergel C."/>
        </authorList>
    </citation>
    <scope>NUCLEOTIDE SEQUENCE [LARGE SCALE GENOMIC DNA]</scope>
</reference>
<gene>
    <name evidence="1" type="ORF">psal_cds_107</name>
</gene>
<accession>S4VVV5</accession>